<proteinExistence type="predicted"/>
<dbReference type="EMBL" id="QGTR01000006">
    <property type="protein sequence ID" value="PWV97703.1"/>
    <property type="molecule type" value="Genomic_DNA"/>
</dbReference>
<gene>
    <name evidence="1" type="ORF">DFR52_106228</name>
</gene>
<evidence type="ECO:0000313" key="1">
    <source>
        <dbReference type="EMBL" id="PWV97703.1"/>
    </source>
</evidence>
<dbReference type="Proteomes" id="UP000246352">
    <property type="component" value="Unassembled WGS sequence"/>
</dbReference>
<protein>
    <submittedName>
        <fullName evidence="1">Uncharacterized protein</fullName>
    </submittedName>
</protein>
<dbReference type="AlphaFoldDB" id="A0A317PI45"/>
<reference evidence="1 2" key="1">
    <citation type="submission" date="2018-05" db="EMBL/GenBank/DDBJ databases">
        <title>Genomic Encyclopedia of Type Strains, Phase IV (KMG-IV): sequencing the most valuable type-strain genomes for metagenomic binning, comparative biology and taxonomic classification.</title>
        <authorList>
            <person name="Goeker M."/>
        </authorList>
    </citation>
    <scope>NUCLEOTIDE SEQUENCE [LARGE SCALE GENOMIC DNA]</scope>
    <source>
        <strain evidence="1 2">DSM 16791</strain>
    </source>
</reference>
<sequence>MAEATYENATIYEVRLSALATVGPLKYQPAGSYEMTGKMVNRIIAENGEAIIDRATAKS</sequence>
<name>A0A317PI45_9HYPH</name>
<organism evidence="1 2">
    <name type="scientific">Hoeflea marina</name>
    <dbReference type="NCBI Taxonomy" id="274592"/>
    <lineage>
        <taxon>Bacteria</taxon>
        <taxon>Pseudomonadati</taxon>
        <taxon>Pseudomonadota</taxon>
        <taxon>Alphaproteobacteria</taxon>
        <taxon>Hyphomicrobiales</taxon>
        <taxon>Rhizobiaceae</taxon>
        <taxon>Hoeflea</taxon>
    </lineage>
</organism>
<keyword evidence="2" id="KW-1185">Reference proteome</keyword>
<dbReference type="OrthoDB" id="9871093at2"/>
<accession>A0A317PI45</accession>
<dbReference type="RefSeq" id="WP_110033995.1">
    <property type="nucleotide sequence ID" value="NZ_QGTR01000006.1"/>
</dbReference>
<comment type="caution">
    <text evidence="1">The sequence shown here is derived from an EMBL/GenBank/DDBJ whole genome shotgun (WGS) entry which is preliminary data.</text>
</comment>
<evidence type="ECO:0000313" key="2">
    <source>
        <dbReference type="Proteomes" id="UP000246352"/>
    </source>
</evidence>